<reference evidence="1" key="1">
    <citation type="submission" date="2021-09" db="EMBL/GenBank/DDBJ databases">
        <authorList>
            <consortium name="AG Swart"/>
            <person name="Singh M."/>
            <person name="Singh A."/>
            <person name="Seah K."/>
            <person name="Emmerich C."/>
        </authorList>
    </citation>
    <scope>NUCLEOTIDE SEQUENCE</scope>
    <source>
        <strain evidence="1">ATCC30299</strain>
    </source>
</reference>
<evidence type="ECO:0000313" key="2">
    <source>
        <dbReference type="Proteomes" id="UP001162131"/>
    </source>
</evidence>
<name>A0AAU9JVK7_9CILI</name>
<dbReference type="EMBL" id="CAJZBQ010000037">
    <property type="protein sequence ID" value="CAG9324914.1"/>
    <property type="molecule type" value="Genomic_DNA"/>
</dbReference>
<gene>
    <name evidence="1" type="ORF">BSTOLATCC_MIC37661</name>
</gene>
<keyword evidence="2" id="KW-1185">Reference proteome</keyword>
<protein>
    <submittedName>
        <fullName evidence="1">Uncharacterized protein</fullName>
    </submittedName>
</protein>
<comment type="caution">
    <text evidence="1">The sequence shown here is derived from an EMBL/GenBank/DDBJ whole genome shotgun (WGS) entry which is preliminary data.</text>
</comment>
<dbReference type="AlphaFoldDB" id="A0AAU9JVK7"/>
<organism evidence="1 2">
    <name type="scientific">Blepharisma stoltei</name>
    <dbReference type="NCBI Taxonomy" id="1481888"/>
    <lineage>
        <taxon>Eukaryota</taxon>
        <taxon>Sar</taxon>
        <taxon>Alveolata</taxon>
        <taxon>Ciliophora</taxon>
        <taxon>Postciliodesmatophora</taxon>
        <taxon>Heterotrichea</taxon>
        <taxon>Heterotrichida</taxon>
        <taxon>Blepharismidae</taxon>
        <taxon>Blepharisma</taxon>
    </lineage>
</organism>
<evidence type="ECO:0000313" key="1">
    <source>
        <dbReference type="EMBL" id="CAG9324914.1"/>
    </source>
</evidence>
<accession>A0AAU9JVK7</accession>
<proteinExistence type="predicted"/>
<dbReference type="Proteomes" id="UP001162131">
    <property type="component" value="Unassembled WGS sequence"/>
</dbReference>
<sequence>MKLIRFYGFRFSTQLWKNVDNQIEESRKKIEDNKVLEQKLTEIKESNKEKKIYIAKNIASDGKSGCFKLSSIEDAMLKAMIKL</sequence>